<dbReference type="InterPro" id="IPR046884">
    <property type="entry name" value="MnmA-like_central"/>
</dbReference>
<evidence type="ECO:0000256" key="5">
    <source>
        <dbReference type="ARBA" id="ARBA00022840"/>
    </source>
</evidence>
<dbReference type="RefSeq" id="WP_003165658.1">
    <property type="nucleotide sequence ID" value="NZ_LR588407.1"/>
</dbReference>
<dbReference type="GO" id="GO:0000049">
    <property type="term" value="F:tRNA binding"/>
    <property type="evidence" value="ECO:0007669"/>
    <property type="project" value="UniProtKB-KW"/>
</dbReference>
<dbReference type="Pfam" id="PF20259">
    <property type="entry name" value="tRNA_Me_trans_M"/>
    <property type="match status" value="1"/>
</dbReference>
<evidence type="ECO:0000256" key="6">
    <source>
        <dbReference type="ARBA" id="ARBA00022884"/>
    </source>
</evidence>
<dbReference type="NCBIfam" id="TIGR00420">
    <property type="entry name" value="trmU"/>
    <property type="match status" value="1"/>
</dbReference>
<dbReference type="EMBL" id="LR588407">
    <property type="protein sequence ID" value="VTO12992.1"/>
    <property type="molecule type" value="Genomic_DNA"/>
</dbReference>
<keyword evidence="2 9" id="KW-0808">Transferase</keyword>
<evidence type="ECO:0000256" key="7">
    <source>
        <dbReference type="ARBA" id="ARBA00023157"/>
    </source>
</evidence>
<sequence>MAAMTMDALTDDILCPVPDIAPMSQADMDAAIESVRQAVGLPQGARVVAAMSGGVDSTVVAALLHKAGYDVVGVTLQLYDHGEALKKKGACCAGQDIHDARLAADLIGIPHYVLDYENRFKDAVIDQFADSYLKGQTPVPCIRCNQTVKFRDLLDVARDLGAEAMATGHYVRRATHGNRSQMRKAVDHSRDQSYFLFATTQDQLDYLRFPLADLEKPQVRGVAASLGLRIAAKPDSQDICFVPTGDYRTLIDRLRPQGREAGDIVHMDGRVLGRHSGITDYTIGQRRGLNVAVGEPLFVVKLDPDHRRVIVGPREALLTARLTLEETNWLGDQATIEEAARDGAPVLARVRSTRQPSPARLALVDGAVQVVFDQGEEGVAPGQACVLYDPADDERVMGGGFIHSTEAVAV</sequence>
<evidence type="ECO:0000256" key="3">
    <source>
        <dbReference type="ARBA" id="ARBA00022694"/>
    </source>
</evidence>
<gene>
    <name evidence="9 12" type="primary">mnmA</name>
    <name evidence="12" type="ORF">NCTC9239_00902</name>
</gene>
<dbReference type="GeneID" id="56576319"/>
<dbReference type="FunFam" id="2.30.30.280:FF:000001">
    <property type="entry name" value="tRNA-specific 2-thiouridylase MnmA"/>
    <property type="match status" value="1"/>
</dbReference>
<dbReference type="GO" id="GO:0005737">
    <property type="term" value="C:cytoplasm"/>
    <property type="evidence" value="ECO:0007669"/>
    <property type="project" value="UniProtKB-SubCell"/>
</dbReference>
<keyword evidence="5 9" id="KW-0067">ATP-binding</keyword>
<feature type="binding site" evidence="9">
    <location>
        <position position="76"/>
    </location>
    <ligand>
        <name>ATP</name>
        <dbReference type="ChEBI" id="CHEBI:30616"/>
    </ligand>
</feature>
<keyword evidence="7" id="KW-1015">Disulfide bond</keyword>
<dbReference type="KEGG" id="bvy:NCTC9239_00902"/>
<feature type="domain" description="tRNA-specific 2-thiouridylase MnmA-like central" evidence="11">
    <location>
        <begin position="259"/>
        <end position="312"/>
    </location>
</feature>
<dbReference type="AlphaFoldDB" id="A0A4P1JYH2"/>
<comment type="function">
    <text evidence="9">Catalyzes the 2-thiolation of uridine at the wobble position (U34) of tRNA, leading to the formation of s(2)U34.</text>
</comment>
<dbReference type="GO" id="GO:0103016">
    <property type="term" value="F:tRNA-uridine 2-sulfurtransferase activity"/>
    <property type="evidence" value="ECO:0007669"/>
    <property type="project" value="UniProtKB-EC"/>
</dbReference>
<name>A0A4P1JYH2_9CAUL</name>
<dbReference type="InterPro" id="IPR014729">
    <property type="entry name" value="Rossmann-like_a/b/a_fold"/>
</dbReference>
<dbReference type="PANTHER" id="PTHR11933">
    <property type="entry name" value="TRNA 5-METHYLAMINOMETHYL-2-THIOURIDYLATE -METHYLTRANSFERASE"/>
    <property type="match status" value="1"/>
</dbReference>
<dbReference type="Gene3D" id="2.40.30.10">
    <property type="entry name" value="Translation factors"/>
    <property type="match status" value="1"/>
</dbReference>
<dbReference type="HAMAP" id="MF_00144">
    <property type="entry name" value="tRNA_thiouridyl_MnmA"/>
    <property type="match status" value="1"/>
</dbReference>
<dbReference type="Proteomes" id="UP000309952">
    <property type="component" value="Chromosome"/>
</dbReference>
<comment type="similarity">
    <text evidence="9">Belongs to the MnmA/TRMU family.</text>
</comment>
<dbReference type="InterPro" id="IPR023382">
    <property type="entry name" value="MnmA-like_central_sf"/>
</dbReference>
<dbReference type="NCBIfam" id="NF001138">
    <property type="entry name" value="PRK00143.1"/>
    <property type="match status" value="1"/>
</dbReference>
<organism evidence="12 13">
    <name type="scientific">Brevundimonas vancanneytii</name>
    <dbReference type="NCBI Taxonomy" id="1325724"/>
    <lineage>
        <taxon>Bacteria</taxon>
        <taxon>Pseudomonadati</taxon>
        <taxon>Pseudomonadota</taxon>
        <taxon>Alphaproteobacteria</taxon>
        <taxon>Caulobacterales</taxon>
        <taxon>Caulobacteraceae</taxon>
        <taxon>Brevundimonas</taxon>
    </lineage>
</organism>
<accession>A0A4P1JYH2</accession>
<dbReference type="GO" id="GO:0002143">
    <property type="term" value="P:tRNA wobble position uridine thiolation"/>
    <property type="evidence" value="ECO:0007669"/>
    <property type="project" value="TreeGrafter"/>
</dbReference>
<dbReference type="InterPro" id="IPR046885">
    <property type="entry name" value="MnmA-like_C"/>
</dbReference>
<evidence type="ECO:0000313" key="12">
    <source>
        <dbReference type="EMBL" id="VTO12992.1"/>
    </source>
</evidence>
<evidence type="ECO:0000256" key="1">
    <source>
        <dbReference type="ARBA" id="ARBA00022555"/>
    </source>
</evidence>
<evidence type="ECO:0000256" key="8">
    <source>
        <dbReference type="ARBA" id="ARBA00051542"/>
    </source>
</evidence>
<feature type="binding site" evidence="9">
    <location>
        <position position="168"/>
    </location>
    <ligand>
        <name>ATP</name>
        <dbReference type="ChEBI" id="CHEBI:30616"/>
    </ligand>
</feature>
<keyword evidence="3 9" id="KW-0819">tRNA processing</keyword>
<dbReference type="Pfam" id="PF03054">
    <property type="entry name" value="tRNA_Me_trans"/>
    <property type="match status" value="1"/>
</dbReference>
<keyword evidence="4 9" id="KW-0547">Nucleotide-binding</keyword>
<reference evidence="12 13" key="1">
    <citation type="submission" date="2019-04" db="EMBL/GenBank/DDBJ databases">
        <authorList>
            <consortium name="Pathogen Informatics"/>
        </authorList>
    </citation>
    <scope>NUCLEOTIDE SEQUENCE [LARGE SCALE GENOMIC DNA]</scope>
    <source>
        <strain evidence="12 13">NCTC9239</strain>
    </source>
</reference>
<dbReference type="Gene3D" id="3.40.50.620">
    <property type="entry name" value="HUPs"/>
    <property type="match status" value="1"/>
</dbReference>
<dbReference type="PANTHER" id="PTHR11933:SF5">
    <property type="entry name" value="MITOCHONDRIAL TRNA-SPECIFIC 2-THIOURIDYLASE 1"/>
    <property type="match status" value="1"/>
</dbReference>
<evidence type="ECO:0000259" key="10">
    <source>
        <dbReference type="Pfam" id="PF20258"/>
    </source>
</evidence>
<feature type="active site" description="Cysteine persulfide intermediate" evidence="9">
    <location>
        <position position="240"/>
    </location>
</feature>
<keyword evidence="9" id="KW-0963">Cytoplasm</keyword>
<dbReference type="InterPro" id="IPR004506">
    <property type="entry name" value="MnmA-like"/>
</dbReference>
<feature type="region of interest" description="Interaction with tRNA" evidence="9">
    <location>
        <begin position="190"/>
        <end position="192"/>
    </location>
</feature>
<comment type="subcellular location">
    <subcellularLocation>
        <location evidence="9">Cytoplasm</location>
    </subcellularLocation>
</comment>
<feature type="binding site" evidence="9">
    <location>
        <begin position="50"/>
        <end position="57"/>
    </location>
    <ligand>
        <name>ATP</name>
        <dbReference type="ChEBI" id="CHEBI:30616"/>
    </ligand>
</feature>
<proteinExistence type="inferred from homology"/>
<evidence type="ECO:0000256" key="4">
    <source>
        <dbReference type="ARBA" id="ARBA00022741"/>
    </source>
</evidence>
<dbReference type="SUPFAM" id="SSF52402">
    <property type="entry name" value="Adenine nucleotide alpha hydrolases-like"/>
    <property type="match status" value="1"/>
</dbReference>
<evidence type="ECO:0000259" key="11">
    <source>
        <dbReference type="Pfam" id="PF20259"/>
    </source>
</evidence>
<protein>
    <recommendedName>
        <fullName evidence="9">tRNA-specific 2-thiouridylase MnmA</fullName>
        <ecNumber evidence="9">2.8.1.13</ecNumber>
    </recommendedName>
</protein>
<dbReference type="GO" id="GO:0005524">
    <property type="term" value="F:ATP binding"/>
    <property type="evidence" value="ECO:0007669"/>
    <property type="project" value="UniProtKB-KW"/>
</dbReference>
<dbReference type="FunFam" id="3.40.50.620:FF:000115">
    <property type="entry name" value="tRNA-specific 2-thiouridylase MnmA"/>
    <property type="match status" value="1"/>
</dbReference>
<keyword evidence="13" id="KW-1185">Reference proteome</keyword>
<dbReference type="Gene3D" id="2.30.30.280">
    <property type="entry name" value="Adenine nucleotide alpha hydrolases-like domains"/>
    <property type="match status" value="1"/>
</dbReference>
<dbReference type="Pfam" id="PF20258">
    <property type="entry name" value="tRNA_Me_trans_C"/>
    <property type="match status" value="1"/>
</dbReference>
<evidence type="ECO:0000256" key="9">
    <source>
        <dbReference type="HAMAP-Rule" id="MF_00144"/>
    </source>
</evidence>
<dbReference type="CDD" id="cd01998">
    <property type="entry name" value="MnmA_TRMU-like"/>
    <property type="match status" value="1"/>
</dbReference>
<feature type="site" description="Interaction with tRNA" evidence="9">
    <location>
        <position position="383"/>
    </location>
</feature>
<feature type="site" description="Interaction with tRNA" evidence="9">
    <location>
        <position position="169"/>
    </location>
</feature>
<evidence type="ECO:0000313" key="13">
    <source>
        <dbReference type="Proteomes" id="UP000309952"/>
    </source>
</evidence>
<keyword evidence="1 9" id="KW-0820">tRNA-binding</keyword>
<comment type="catalytic activity">
    <reaction evidence="8 9">
        <text>S-sulfanyl-L-cysteinyl-[protein] + uridine(34) in tRNA + AH2 + ATP = 2-thiouridine(34) in tRNA + L-cysteinyl-[protein] + A + AMP + diphosphate + H(+)</text>
        <dbReference type="Rhea" id="RHEA:47032"/>
        <dbReference type="Rhea" id="RHEA-COMP:10131"/>
        <dbReference type="Rhea" id="RHEA-COMP:11726"/>
        <dbReference type="Rhea" id="RHEA-COMP:11727"/>
        <dbReference type="Rhea" id="RHEA-COMP:11728"/>
        <dbReference type="ChEBI" id="CHEBI:13193"/>
        <dbReference type="ChEBI" id="CHEBI:15378"/>
        <dbReference type="ChEBI" id="CHEBI:17499"/>
        <dbReference type="ChEBI" id="CHEBI:29950"/>
        <dbReference type="ChEBI" id="CHEBI:30616"/>
        <dbReference type="ChEBI" id="CHEBI:33019"/>
        <dbReference type="ChEBI" id="CHEBI:61963"/>
        <dbReference type="ChEBI" id="CHEBI:65315"/>
        <dbReference type="ChEBI" id="CHEBI:87170"/>
        <dbReference type="ChEBI" id="CHEBI:456215"/>
        <dbReference type="EC" id="2.8.1.13"/>
    </reaction>
</comment>
<keyword evidence="6 9" id="KW-0694">RNA-binding</keyword>
<feature type="active site" description="Nucleophile" evidence="9">
    <location>
        <position position="144"/>
    </location>
</feature>
<comment type="caution">
    <text evidence="9">Lacks conserved residue(s) required for the propagation of feature annotation.</text>
</comment>
<feature type="domain" description="tRNA-specific 2-thiouridylase MnmA-like C-terminal" evidence="10">
    <location>
        <begin position="321"/>
        <end position="402"/>
    </location>
</feature>
<evidence type="ECO:0000256" key="2">
    <source>
        <dbReference type="ARBA" id="ARBA00022679"/>
    </source>
</evidence>
<dbReference type="EC" id="2.8.1.13" evidence="9"/>